<comment type="caution">
    <text evidence="2">The sequence shown here is derived from an EMBL/GenBank/DDBJ whole genome shotgun (WGS) entry which is preliminary data.</text>
</comment>
<dbReference type="EMBL" id="BMKF01000002">
    <property type="protein sequence ID" value="GGB78703.1"/>
    <property type="molecule type" value="Genomic_DNA"/>
</dbReference>
<dbReference type="RefSeq" id="WP_084393287.1">
    <property type="nucleotide sequence ID" value="NZ_BMKF01000002.1"/>
</dbReference>
<gene>
    <name evidence="2" type="ORF">GCM10011503_29430</name>
</gene>
<proteinExistence type="predicted"/>
<keyword evidence="1" id="KW-0812">Transmembrane</keyword>
<evidence type="ECO:0000256" key="1">
    <source>
        <dbReference type="SAM" id="Phobius"/>
    </source>
</evidence>
<dbReference type="Proteomes" id="UP000628854">
    <property type="component" value="Unassembled WGS sequence"/>
</dbReference>
<keyword evidence="1" id="KW-0472">Membrane</keyword>
<evidence type="ECO:0000313" key="2">
    <source>
        <dbReference type="EMBL" id="GGB78703.1"/>
    </source>
</evidence>
<evidence type="ECO:0000313" key="3">
    <source>
        <dbReference type="Proteomes" id="UP000628854"/>
    </source>
</evidence>
<sequence>MILRRLTKHVKEQNWFAVALDFLIVVVGVFLGLQVSNWNEDQSLQARSDQSIVELRREFADIDAAASELSQFYREIVEDLEVLVVALERGEVSPDTSDDIINALAYGEVFGDPPPPSGTFRDLNSSGNLALIDNQKLRLRLIEYDQSLENIVASDANINAMLAQYNVAFRRHVTFSAAHAIPDGEDFSFQDVSLPLVTSFDFEAMRTDPDFSVAAQQHLRLQIGRYINIRISQSKIRQIRDILDADDHAD</sequence>
<feature type="transmembrane region" description="Helical" evidence="1">
    <location>
        <begin position="14"/>
        <end position="33"/>
    </location>
</feature>
<keyword evidence="3" id="KW-1185">Reference proteome</keyword>
<accession>A0ABQ1JZN8</accession>
<protein>
    <submittedName>
        <fullName evidence="2">Uncharacterized protein</fullName>
    </submittedName>
</protein>
<name>A0ABQ1JZN8_9PROT</name>
<organism evidence="2 3">
    <name type="scientific">Henriciella pelagia</name>
    <dbReference type="NCBI Taxonomy" id="1977912"/>
    <lineage>
        <taxon>Bacteria</taxon>
        <taxon>Pseudomonadati</taxon>
        <taxon>Pseudomonadota</taxon>
        <taxon>Alphaproteobacteria</taxon>
        <taxon>Hyphomonadales</taxon>
        <taxon>Hyphomonadaceae</taxon>
        <taxon>Henriciella</taxon>
    </lineage>
</organism>
<keyword evidence="1" id="KW-1133">Transmembrane helix</keyword>
<reference evidence="3" key="1">
    <citation type="journal article" date="2019" name="Int. J. Syst. Evol. Microbiol.">
        <title>The Global Catalogue of Microorganisms (GCM) 10K type strain sequencing project: providing services to taxonomists for standard genome sequencing and annotation.</title>
        <authorList>
            <consortium name="The Broad Institute Genomics Platform"/>
            <consortium name="The Broad Institute Genome Sequencing Center for Infectious Disease"/>
            <person name="Wu L."/>
            <person name="Ma J."/>
        </authorList>
    </citation>
    <scope>NUCLEOTIDE SEQUENCE [LARGE SCALE GENOMIC DNA]</scope>
    <source>
        <strain evidence="3">CGMCC 1.15928</strain>
    </source>
</reference>